<comment type="caution">
    <text evidence="1">The sequence shown here is derived from an EMBL/GenBank/DDBJ whole genome shotgun (WGS) entry which is preliminary data.</text>
</comment>
<name>A0ACB0LR90_TRIPR</name>
<evidence type="ECO:0000313" key="1">
    <source>
        <dbReference type="EMBL" id="CAJ2671305.1"/>
    </source>
</evidence>
<proteinExistence type="predicted"/>
<accession>A0ACB0LR90</accession>
<dbReference type="EMBL" id="CASHSV030000615">
    <property type="protein sequence ID" value="CAJ2671305.1"/>
    <property type="molecule type" value="Genomic_DNA"/>
</dbReference>
<dbReference type="Proteomes" id="UP001177021">
    <property type="component" value="Unassembled WGS sequence"/>
</dbReference>
<protein>
    <submittedName>
        <fullName evidence="1">Uncharacterized protein</fullName>
    </submittedName>
</protein>
<keyword evidence="2" id="KW-1185">Reference proteome</keyword>
<evidence type="ECO:0000313" key="2">
    <source>
        <dbReference type="Proteomes" id="UP001177021"/>
    </source>
</evidence>
<gene>
    <name evidence="1" type="ORF">MILVUS5_LOCUS35165</name>
</gene>
<reference evidence="1" key="1">
    <citation type="submission" date="2023-10" db="EMBL/GenBank/DDBJ databases">
        <authorList>
            <person name="Rodriguez Cubillos JULIANA M."/>
            <person name="De Vega J."/>
        </authorList>
    </citation>
    <scope>NUCLEOTIDE SEQUENCE</scope>
</reference>
<organism evidence="1 2">
    <name type="scientific">Trifolium pratense</name>
    <name type="common">Red clover</name>
    <dbReference type="NCBI Taxonomy" id="57577"/>
    <lineage>
        <taxon>Eukaryota</taxon>
        <taxon>Viridiplantae</taxon>
        <taxon>Streptophyta</taxon>
        <taxon>Embryophyta</taxon>
        <taxon>Tracheophyta</taxon>
        <taxon>Spermatophyta</taxon>
        <taxon>Magnoliopsida</taxon>
        <taxon>eudicotyledons</taxon>
        <taxon>Gunneridae</taxon>
        <taxon>Pentapetalae</taxon>
        <taxon>rosids</taxon>
        <taxon>fabids</taxon>
        <taxon>Fabales</taxon>
        <taxon>Fabaceae</taxon>
        <taxon>Papilionoideae</taxon>
        <taxon>50 kb inversion clade</taxon>
        <taxon>NPAAA clade</taxon>
        <taxon>Hologalegina</taxon>
        <taxon>IRL clade</taxon>
        <taxon>Trifolieae</taxon>
        <taxon>Trifolium</taxon>
    </lineage>
</organism>
<sequence>MFQWLTNLLCACTTNTSKNTVDINEFDEDPLGWSRDLLEHRLGEFSMAAVKANDVMEDHSQFDVGKKALFVGIYDGQNGAEASNFLITNLFENLMTEPAISSRVLNDVDKFIIFGSGGLWKLLSNWQAAEIVHTNPRDGIAKRILMTAIQIAARRNNMSYSELSKIPTGHGVIRGPSVSVEGTRRAYHDDISVIVVFFDKKLELNPTLMPVVTSVPGIDTFRGFDDTIHPSPFRYLDDVSEARQYLETIV</sequence>